<keyword evidence="3" id="KW-0255">Endonuclease</keyword>
<dbReference type="GO" id="GO:0004519">
    <property type="term" value="F:endonuclease activity"/>
    <property type="evidence" value="ECO:0007669"/>
    <property type="project" value="UniProtKB-KW"/>
</dbReference>
<dbReference type="SUPFAM" id="SSF52980">
    <property type="entry name" value="Restriction endonuclease-like"/>
    <property type="match status" value="1"/>
</dbReference>
<dbReference type="RefSeq" id="WP_354015417.1">
    <property type="nucleotide sequence ID" value="NZ_JBEPMU010000006.1"/>
</dbReference>
<feature type="domain" description="YqaJ viral recombinase" evidence="2">
    <location>
        <begin position="12"/>
        <end position="148"/>
    </location>
</feature>
<organism evidence="3 4">
    <name type="scientific">Dyella japonica</name>
    <dbReference type="NCBI Taxonomy" id="231455"/>
    <lineage>
        <taxon>Bacteria</taxon>
        <taxon>Pseudomonadati</taxon>
        <taxon>Pseudomonadota</taxon>
        <taxon>Gammaproteobacteria</taxon>
        <taxon>Lysobacterales</taxon>
        <taxon>Rhodanobacteraceae</taxon>
        <taxon>Dyella</taxon>
    </lineage>
</organism>
<dbReference type="Proteomes" id="UP001549184">
    <property type="component" value="Unassembled WGS sequence"/>
</dbReference>
<evidence type="ECO:0000313" key="4">
    <source>
        <dbReference type="Proteomes" id="UP001549184"/>
    </source>
</evidence>
<proteinExistence type="predicted"/>
<protein>
    <submittedName>
        <fullName evidence="3">Phage-related endonuclease</fullName>
    </submittedName>
</protein>
<evidence type="ECO:0000256" key="1">
    <source>
        <dbReference type="SAM" id="Coils"/>
    </source>
</evidence>
<dbReference type="Pfam" id="PF09588">
    <property type="entry name" value="YqaJ"/>
    <property type="match status" value="1"/>
</dbReference>
<name>A0ABV2JYY9_9GAMM</name>
<accession>A0ABV2JYY9</accession>
<dbReference type="InterPro" id="IPR011335">
    <property type="entry name" value="Restrct_endonuc-II-like"/>
</dbReference>
<gene>
    <name evidence="3" type="ORF">ABIC75_003781</name>
</gene>
<evidence type="ECO:0000259" key="2">
    <source>
        <dbReference type="Pfam" id="PF09588"/>
    </source>
</evidence>
<dbReference type="EMBL" id="JBEPMU010000006">
    <property type="protein sequence ID" value="MET3654043.1"/>
    <property type="molecule type" value="Genomic_DNA"/>
</dbReference>
<dbReference type="Gene3D" id="3.90.320.10">
    <property type="match status" value="1"/>
</dbReference>
<sequence length="571" mass="62907">MKIHELVQGSDEWAAFRLTRHGASEAAAMLGLSKLTTRSELLRVKHTGNPKEFSDWVQENILDYGHHVEALARPIVEEMIGDDLYPVTCSNEDVGGHLSASCDGLTMAFDTAFEHKQWNEELAASVAAGVVPDSHMPQCQQIMMITGAKRVIFAVSDGTPENFVSTEVHPDTVWFERIVDGWAQFDRDLADYVVPEVKPILVAEAVQALPAVAVQITGQISVRENFNAFEVALRDFLDNKLIREPQTDQDFVDLDQQIKAMKKAEDTLDAAEAMMLAQIESVDQAKRQKDMLAKLVRDNRLMAEKLLESEKTRRRQERIEAARKAFADHLFEAQCDLDGIRLDIATPDFAGAIKGLKTLTSIDDKIATALANGKIAVDRHAKDVRAKLVWINENAADHRALLADLQQLVAKPFDDFRLAVASRIDAHKKAEEARLEAQREKIREEEAAKLKQEQEAATAAQVTEPVAQVDFPPEAQAPATSAPIVRTEAEPFGVFAPTGIRPATSKTIKLGEINARIAPLSVTAEGLASIGFHPVGTERAAKLYAESELLAIYRGLYSVITNAANELKKAA</sequence>
<keyword evidence="1" id="KW-0175">Coiled coil</keyword>
<comment type="caution">
    <text evidence="3">The sequence shown here is derived from an EMBL/GenBank/DDBJ whole genome shotgun (WGS) entry which is preliminary data.</text>
</comment>
<keyword evidence="3" id="KW-0540">Nuclease</keyword>
<keyword evidence="3" id="KW-0378">Hydrolase</keyword>
<reference evidence="3 4" key="1">
    <citation type="submission" date="2024-06" db="EMBL/GenBank/DDBJ databases">
        <title>Sorghum-associated microbial communities from plants grown in Nebraska, USA.</title>
        <authorList>
            <person name="Schachtman D."/>
        </authorList>
    </citation>
    <scope>NUCLEOTIDE SEQUENCE [LARGE SCALE GENOMIC DNA]</scope>
    <source>
        <strain evidence="3 4">1073</strain>
    </source>
</reference>
<keyword evidence="4" id="KW-1185">Reference proteome</keyword>
<dbReference type="InterPro" id="IPR019080">
    <property type="entry name" value="YqaJ_viral_recombinase"/>
</dbReference>
<feature type="coiled-coil region" evidence="1">
    <location>
        <begin position="427"/>
        <end position="455"/>
    </location>
</feature>
<evidence type="ECO:0000313" key="3">
    <source>
        <dbReference type="EMBL" id="MET3654043.1"/>
    </source>
</evidence>
<dbReference type="InterPro" id="IPR011604">
    <property type="entry name" value="PDDEXK-like_dom_sf"/>
</dbReference>